<accession>A0ABN9TVQ3</accession>
<name>A0ABN9TVQ3_9DINO</name>
<evidence type="ECO:0000313" key="1">
    <source>
        <dbReference type="EMBL" id="CAK0850364.1"/>
    </source>
</evidence>
<evidence type="ECO:0000313" key="2">
    <source>
        <dbReference type="Proteomes" id="UP001189429"/>
    </source>
</evidence>
<dbReference type="Proteomes" id="UP001189429">
    <property type="component" value="Unassembled WGS sequence"/>
</dbReference>
<protein>
    <recommendedName>
        <fullName evidence="3">Decapping nuclease</fullName>
    </recommendedName>
</protein>
<gene>
    <name evidence="1" type="ORF">PCOR1329_LOCUS42786</name>
</gene>
<reference evidence="1" key="1">
    <citation type="submission" date="2023-10" db="EMBL/GenBank/DDBJ databases">
        <authorList>
            <person name="Chen Y."/>
            <person name="Shah S."/>
            <person name="Dougan E. K."/>
            <person name="Thang M."/>
            <person name="Chan C."/>
        </authorList>
    </citation>
    <scope>NUCLEOTIDE SEQUENCE [LARGE SCALE GENOMIC DNA]</scope>
</reference>
<evidence type="ECO:0008006" key="3">
    <source>
        <dbReference type="Google" id="ProtNLM"/>
    </source>
</evidence>
<organism evidence="1 2">
    <name type="scientific">Prorocentrum cordatum</name>
    <dbReference type="NCBI Taxonomy" id="2364126"/>
    <lineage>
        <taxon>Eukaryota</taxon>
        <taxon>Sar</taxon>
        <taxon>Alveolata</taxon>
        <taxon>Dinophyceae</taxon>
        <taxon>Prorocentrales</taxon>
        <taxon>Prorocentraceae</taxon>
        <taxon>Prorocentrum</taxon>
    </lineage>
</organism>
<dbReference type="EMBL" id="CAUYUJ010015141">
    <property type="protein sequence ID" value="CAK0850364.1"/>
    <property type="molecule type" value="Genomic_DNA"/>
</dbReference>
<comment type="caution">
    <text evidence="1">The sequence shown here is derived from an EMBL/GenBank/DDBJ whole genome shotgun (WGS) entry which is preliminary data.</text>
</comment>
<keyword evidence="2" id="KW-1185">Reference proteome</keyword>
<sequence length="362" mass="40771">MTRTAFEGAPLSTLNPSLRGNVLAELAREVDCELHAESTLQDPLLNGRVGSAEYDWLRDGLRIECKSSMMAWRSSAKCWHFCFQGVKIAHNQARMTSAFDELILVLYTPRYLYFYKHDGTFAFSSVGLRTAVQGHQIQISGPRCEKDWTTSLRSILRKLDDETNTCSLQSVMPLTDPRISRALSQRCHMTNQIFLGAPLSDIAPAVRGKRIEALACRVDGIVNRGAHIQNPGLGHCANGSRRGLHQSAFDWCRDDIRVECKSGQLCWDRSGRRWKVSFQCVKLRGLIQFDELLLAIYTPKGIYIYRHDNESFVASNGASTHLKGHRVNLYGPCQEADWVKALDAILCKLDRSGCQSVAFVEW</sequence>
<proteinExistence type="predicted"/>